<dbReference type="KEGG" id="msd:MYSTI_06483"/>
<dbReference type="STRING" id="1278073.MYSTI_06483"/>
<dbReference type="PROSITE" id="PS51257">
    <property type="entry name" value="PROKAR_LIPOPROTEIN"/>
    <property type="match status" value="1"/>
</dbReference>
<organism evidence="1 2">
    <name type="scientific">Myxococcus stipitatus (strain DSM 14675 / JCM 12634 / Mx s8)</name>
    <dbReference type="NCBI Taxonomy" id="1278073"/>
    <lineage>
        <taxon>Bacteria</taxon>
        <taxon>Pseudomonadati</taxon>
        <taxon>Myxococcota</taxon>
        <taxon>Myxococcia</taxon>
        <taxon>Myxococcales</taxon>
        <taxon>Cystobacterineae</taxon>
        <taxon>Myxococcaceae</taxon>
        <taxon>Myxococcus</taxon>
    </lineage>
</organism>
<evidence type="ECO:0008006" key="3">
    <source>
        <dbReference type="Google" id="ProtNLM"/>
    </source>
</evidence>
<dbReference type="AlphaFoldDB" id="L7UFM7"/>
<dbReference type="eggNOG" id="COG3317">
    <property type="taxonomic scope" value="Bacteria"/>
</dbReference>
<gene>
    <name evidence="1" type="ordered locus">MYSTI_06483</name>
</gene>
<reference evidence="1 2" key="1">
    <citation type="journal article" date="2013" name="Genome Announc.">
        <title>Complete genome sequence of Myxococcus stipitatus strain DSM 14675, a fruiting myxobacterium.</title>
        <authorList>
            <person name="Huntley S."/>
            <person name="Kneip S."/>
            <person name="Treuner-Lange A."/>
            <person name="Sogaard-Andersen L."/>
        </authorList>
    </citation>
    <scope>NUCLEOTIDE SEQUENCE [LARGE SCALE GENOMIC DNA]</scope>
    <source>
        <strain evidence="2">DSM 14675 / JCM 12634 / Mx s8</strain>
    </source>
</reference>
<keyword evidence="2" id="KW-1185">Reference proteome</keyword>
<dbReference type="PATRIC" id="fig|1278073.3.peg.6582"/>
<dbReference type="OrthoDB" id="5382898at2"/>
<sequence>MGHSRRVWGVCLSGVALVLLASCASSLRQNYLRDKAGEHVYRKTLPDIWPGVKEELKARGYSWKEMPGRYVLETEWLDSGGGTLGPASASRYLVEGLTLTQGGTILRVMRGNRLVQQVGTGYVTQELATGNSTRAQEEQAQARVSATTSGVLPTEQSYARDLELELLLLQRLDPEAASRLAADARGAHP</sequence>
<dbReference type="EMBL" id="CP004025">
    <property type="protein sequence ID" value="AGC47756.1"/>
    <property type="molecule type" value="Genomic_DNA"/>
</dbReference>
<dbReference type="RefSeq" id="WP_015352010.1">
    <property type="nucleotide sequence ID" value="NC_020126.1"/>
</dbReference>
<accession>L7UFM7</accession>
<protein>
    <recommendedName>
        <fullName evidence="3">Lipoprotein</fullName>
    </recommendedName>
</protein>
<evidence type="ECO:0000313" key="1">
    <source>
        <dbReference type="EMBL" id="AGC47756.1"/>
    </source>
</evidence>
<dbReference type="Proteomes" id="UP000011131">
    <property type="component" value="Chromosome"/>
</dbReference>
<proteinExistence type="predicted"/>
<name>L7UFM7_MYXSD</name>
<dbReference type="HOGENOM" id="CLU_1433111_0_0_7"/>
<evidence type="ECO:0000313" key="2">
    <source>
        <dbReference type="Proteomes" id="UP000011131"/>
    </source>
</evidence>